<comment type="caution">
    <text evidence="8">The sequence shown here is derived from an EMBL/GenBank/DDBJ whole genome shotgun (WGS) entry which is preliminary data.</text>
</comment>
<dbReference type="PANTHER" id="PTHR42898:SF32">
    <property type="entry name" value="3-OXOACYL-[ACYL-CARRIER-PROTEIN] REDUCTASE"/>
    <property type="match status" value="1"/>
</dbReference>
<evidence type="ECO:0000256" key="2">
    <source>
        <dbReference type="ARBA" id="ARBA00022528"/>
    </source>
</evidence>
<dbReference type="PANTHER" id="PTHR42898">
    <property type="entry name" value="TROPINONE REDUCTASE"/>
    <property type="match status" value="1"/>
</dbReference>
<dbReference type="EMBL" id="QGKW02001911">
    <property type="protein sequence ID" value="KAF2569097.1"/>
    <property type="molecule type" value="Genomic_DNA"/>
</dbReference>
<dbReference type="Proteomes" id="UP000712281">
    <property type="component" value="Unassembled WGS sequence"/>
</dbReference>
<keyword evidence="7" id="KW-1133">Transmembrane helix</keyword>
<accession>A0A8S9IJ24</accession>
<dbReference type="InterPro" id="IPR036291">
    <property type="entry name" value="NAD(P)-bd_dom_sf"/>
</dbReference>
<evidence type="ECO:0000256" key="7">
    <source>
        <dbReference type="SAM" id="Phobius"/>
    </source>
</evidence>
<gene>
    <name evidence="8" type="ORF">F2Q68_00027663</name>
</gene>
<dbReference type="InterPro" id="IPR002347">
    <property type="entry name" value="SDR_fam"/>
</dbReference>
<protein>
    <submittedName>
        <fullName evidence="8">Uncharacterized protein</fullName>
    </submittedName>
</protein>
<dbReference type="InterPro" id="IPR045000">
    <property type="entry name" value="TR"/>
</dbReference>
<keyword evidence="4" id="KW-0521">NADP</keyword>
<keyword evidence="7" id="KW-0472">Membrane</keyword>
<dbReference type="GO" id="GO:0016491">
    <property type="term" value="F:oxidoreductase activity"/>
    <property type="evidence" value="ECO:0007669"/>
    <property type="project" value="UniProtKB-KW"/>
</dbReference>
<proteinExistence type="inferred from homology"/>
<dbReference type="AlphaFoldDB" id="A0A8S9IJ24"/>
<evidence type="ECO:0000256" key="4">
    <source>
        <dbReference type="ARBA" id="ARBA00022857"/>
    </source>
</evidence>
<dbReference type="SUPFAM" id="SSF51735">
    <property type="entry name" value="NAD(P)-binding Rossmann-fold domains"/>
    <property type="match status" value="1"/>
</dbReference>
<comment type="similarity">
    <text evidence="6">Belongs to the short-chain dehydrogenases/reductases (SDR) family. SDR65C subfamily.</text>
</comment>
<dbReference type="Gene3D" id="3.40.50.720">
    <property type="entry name" value="NAD(P)-binding Rossmann-like Domain"/>
    <property type="match status" value="1"/>
</dbReference>
<dbReference type="GO" id="GO:0009507">
    <property type="term" value="C:chloroplast"/>
    <property type="evidence" value="ECO:0007669"/>
    <property type="project" value="UniProtKB-SubCell"/>
</dbReference>
<sequence>MAPRFDDFVSSPFLSLFSHLVAPFIAARFSGGSFFVIFATPGFHSSSLRLVLDHAPFELGGMLYLIFYSLCSKIDDVLESFKEGLLGRTPIGRAGEPNEVASLVVFLCLPAASYITGQTICVDGGLTVNGFSYQPQA</sequence>
<evidence type="ECO:0000256" key="6">
    <source>
        <dbReference type="ARBA" id="ARBA00025714"/>
    </source>
</evidence>
<organism evidence="8 9">
    <name type="scientific">Brassica cretica</name>
    <name type="common">Mustard</name>
    <dbReference type="NCBI Taxonomy" id="69181"/>
    <lineage>
        <taxon>Eukaryota</taxon>
        <taxon>Viridiplantae</taxon>
        <taxon>Streptophyta</taxon>
        <taxon>Embryophyta</taxon>
        <taxon>Tracheophyta</taxon>
        <taxon>Spermatophyta</taxon>
        <taxon>Magnoliopsida</taxon>
        <taxon>eudicotyledons</taxon>
        <taxon>Gunneridae</taxon>
        <taxon>Pentapetalae</taxon>
        <taxon>rosids</taxon>
        <taxon>malvids</taxon>
        <taxon>Brassicales</taxon>
        <taxon>Brassicaceae</taxon>
        <taxon>Brassiceae</taxon>
        <taxon>Brassica</taxon>
    </lineage>
</organism>
<reference evidence="8" key="1">
    <citation type="submission" date="2019-12" db="EMBL/GenBank/DDBJ databases">
        <title>Genome sequencing and annotation of Brassica cretica.</title>
        <authorList>
            <person name="Studholme D.J."/>
            <person name="Sarris P.F."/>
        </authorList>
    </citation>
    <scope>NUCLEOTIDE SEQUENCE</scope>
    <source>
        <strain evidence="8">PFS-001/15</strain>
        <tissue evidence="8">Leaf</tissue>
    </source>
</reference>
<keyword evidence="5" id="KW-0560">Oxidoreductase</keyword>
<evidence type="ECO:0000256" key="3">
    <source>
        <dbReference type="ARBA" id="ARBA00022640"/>
    </source>
</evidence>
<name>A0A8S9IJ24_BRACR</name>
<keyword evidence="7" id="KW-0812">Transmembrane</keyword>
<evidence type="ECO:0000313" key="9">
    <source>
        <dbReference type="Proteomes" id="UP000712281"/>
    </source>
</evidence>
<evidence type="ECO:0000313" key="8">
    <source>
        <dbReference type="EMBL" id="KAF2569097.1"/>
    </source>
</evidence>
<dbReference type="Pfam" id="PF13561">
    <property type="entry name" value="adh_short_C2"/>
    <property type="match status" value="1"/>
</dbReference>
<keyword evidence="2" id="KW-0150">Chloroplast</keyword>
<keyword evidence="3" id="KW-0934">Plastid</keyword>
<evidence type="ECO:0000256" key="5">
    <source>
        <dbReference type="ARBA" id="ARBA00023002"/>
    </source>
</evidence>
<comment type="subcellular location">
    <subcellularLocation>
        <location evidence="1">Plastid</location>
        <location evidence="1">Chloroplast</location>
    </subcellularLocation>
</comment>
<evidence type="ECO:0000256" key="1">
    <source>
        <dbReference type="ARBA" id="ARBA00004229"/>
    </source>
</evidence>
<feature type="transmembrane region" description="Helical" evidence="7">
    <location>
        <begin position="20"/>
        <end position="39"/>
    </location>
</feature>